<dbReference type="SUPFAM" id="SSF53474">
    <property type="entry name" value="alpha/beta-Hydrolases"/>
    <property type="match status" value="1"/>
</dbReference>
<proteinExistence type="predicted"/>
<dbReference type="RefSeq" id="WP_234794814.1">
    <property type="nucleotide sequence ID" value="NZ_FNGX01000001.1"/>
</dbReference>
<dbReference type="AlphaFoldDB" id="A0A1G9IG21"/>
<evidence type="ECO:0008006" key="3">
    <source>
        <dbReference type="Google" id="ProtNLM"/>
    </source>
</evidence>
<dbReference type="Gene3D" id="3.40.50.1820">
    <property type="entry name" value="alpha/beta hydrolase"/>
    <property type="match status" value="1"/>
</dbReference>
<dbReference type="Proteomes" id="UP000183162">
    <property type="component" value="Unassembled WGS sequence"/>
</dbReference>
<protein>
    <recommendedName>
        <fullName evidence="3">Alpha/beta hydrolase</fullName>
    </recommendedName>
</protein>
<name>A0A1G9IG21_STREI</name>
<accession>A0A1G9IG21</accession>
<dbReference type="EMBL" id="FNGX01000001">
    <property type="protein sequence ID" value="SDL24179.1"/>
    <property type="molecule type" value="Genomic_DNA"/>
</dbReference>
<dbReference type="InterPro" id="IPR029058">
    <property type="entry name" value="AB_hydrolase_fold"/>
</dbReference>
<evidence type="ECO:0000313" key="1">
    <source>
        <dbReference type="EMBL" id="SDL24179.1"/>
    </source>
</evidence>
<evidence type="ECO:0000313" key="2">
    <source>
        <dbReference type="Proteomes" id="UP000183162"/>
    </source>
</evidence>
<gene>
    <name evidence="1" type="ORF">SAMN05216400_0174</name>
</gene>
<reference evidence="1 2" key="1">
    <citation type="submission" date="2016-10" db="EMBL/GenBank/DDBJ databases">
        <authorList>
            <person name="de Groot N.N."/>
        </authorList>
    </citation>
    <scope>NUCLEOTIDE SEQUENCE [LARGE SCALE GENOMIC DNA]</scope>
    <source>
        <strain evidence="1 2">Sb09</strain>
    </source>
</reference>
<sequence>MYFHEFGDSSLPKVVLLAPMMISGENLYHLVKPYLKGEYCIIAPDQGGHGKAGKYISADDEYRQLKVYLEEKKYFNIKLVYGASLGVALGWRLFMDETFDVEHAWFDGVALKRNAWLIEVFTRVLFRVKKRMLQKSKESASQSLVKWYGKDLATLMTKNFERISHQEIDAICHACCHYDLHVLTDEQQAKLHLEYGEKDFDLGISKKAFKKYLPKVDVIIRKGYPHCGYFSANTKAYIEELEAFMSD</sequence>
<organism evidence="1 2">
    <name type="scientific">Streptococcus equinus</name>
    <name type="common">Streptococcus bovis</name>
    <dbReference type="NCBI Taxonomy" id="1335"/>
    <lineage>
        <taxon>Bacteria</taxon>
        <taxon>Bacillati</taxon>
        <taxon>Bacillota</taxon>
        <taxon>Bacilli</taxon>
        <taxon>Lactobacillales</taxon>
        <taxon>Streptococcaceae</taxon>
        <taxon>Streptococcus</taxon>
    </lineage>
</organism>